<comment type="subcellular location">
    <subcellularLocation>
        <location evidence="1">Nucleus</location>
    </subcellularLocation>
</comment>
<feature type="domain" description="CUT" evidence="10">
    <location>
        <begin position="354"/>
        <end position="441"/>
    </location>
</feature>
<dbReference type="FunFam" id="1.10.260.40:FF:000003">
    <property type="entry name" value="DNA-binding protein SATB"/>
    <property type="match status" value="2"/>
</dbReference>
<evidence type="ECO:0000256" key="6">
    <source>
        <dbReference type="ARBA" id="ARBA00023155"/>
    </source>
</evidence>
<dbReference type="Gene3D" id="1.10.260.40">
    <property type="entry name" value="lambda repressor-like DNA-binding domains"/>
    <property type="match status" value="2"/>
</dbReference>
<dbReference type="InterPro" id="IPR032392">
    <property type="entry name" value="ULD"/>
</dbReference>
<dbReference type="SMART" id="SM01109">
    <property type="entry name" value="CUT"/>
    <property type="match status" value="2"/>
</dbReference>
<feature type="compositionally biased region" description="Low complexity" evidence="9">
    <location>
        <begin position="620"/>
        <end position="631"/>
    </location>
</feature>
<evidence type="ECO:0000259" key="10">
    <source>
        <dbReference type="PROSITE" id="PS51042"/>
    </source>
</evidence>
<feature type="domain" description="CMP" evidence="11">
    <location>
        <begin position="72"/>
        <end position="173"/>
    </location>
</feature>
<dbReference type="PROSITE" id="PS51983">
    <property type="entry name" value="CUTL"/>
    <property type="match status" value="1"/>
</dbReference>
<feature type="region of interest" description="Disordered" evidence="9">
    <location>
        <begin position="704"/>
        <end position="783"/>
    </location>
</feature>
<evidence type="ECO:0000256" key="3">
    <source>
        <dbReference type="ARBA" id="ARBA00022843"/>
    </source>
</evidence>
<reference evidence="13" key="2">
    <citation type="submission" date="2025-09" db="UniProtKB">
        <authorList>
            <consortium name="Ensembl"/>
        </authorList>
    </citation>
    <scope>IDENTIFICATION</scope>
</reference>
<feature type="domain" description="CUT" evidence="10">
    <location>
        <begin position="501"/>
        <end position="588"/>
    </location>
</feature>
<evidence type="ECO:0000256" key="8">
    <source>
        <dbReference type="ARBA" id="ARBA00023242"/>
    </source>
</evidence>
<evidence type="ECO:0000313" key="14">
    <source>
        <dbReference type="Proteomes" id="UP000261660"/>
    </source>
</evidence>
<feature type="region of interest" description="Disordered" evidence="9">
    <location>
        <begin position="1"/>
        <end position="52"/>
    </location>
</feature>
<protein>
    <submittedName>
        <fullName evidence="13">SATB homeobox 1a</fullName>
    </submittedName>
</protein>
<evidence type="ECO:0000256" key="4">
    <source>
        <dbReference type="ARBA" id="ARBA00023015"/>
    </source>
</evidence>
<dbReference type="GO" id="GO:0005634">
    <property type="term" value="C:nucleus"/>
    <property type="evidence" value="ECO:0007669"/>
    <property type="project" value="UniProtKB-SubCell"/>
</dbReference>
<dbReference type="PANTHER" id="PTHR15116">
    <property type="entry name" value="DNA-BINDING PROTEIN SATB FAMILY MEMBER"/>
    <property type="match status" value="1"/>
</dbReference>
<dbReference type="SUPFAM" id="SSF47413">
    <property type="entry name" value="lambda repressor-like DNA-binding domains"/>
    <property type="match status" value="2"/>
</dbReference>
<dbReference type="GO" id="GO:0000981">
    <property type="term" value="F:DNA-binding transcription factor activity, RNA polymerase II-specific"/>
    <property type="evidence" value="ECO:0007669"/>
    <property type="project" value="TreeGrafter"/>
</dbReference>
<keyword evidence="8" id="KW-0539">Nucleus</keyword>
<dbReference type="Ensembl" id="ENSLBET00000007590.1">
    <property type="protein sequence ID" value="ENSLBEP00000007213.1"/>
    <property type="gene ID" value="ENSLBEG00000005545.1"/>
</dbReference>
<keyword evidence="7" id="KW-0804">Transcription</keyword>
<feature type="compositionally biased region" description="Basic and acidic residues" evidence="9">
    <location>
        <begin position="731"/>
        <end position="753"/>
    </location>
</feature>
<dbReference type="InParanoid" id="A0A3Q3EII1"/>
<keyword evidence="6" id="KW-0371">Homeobox</keyword>
<evidence type="ECO:0000256" key="9">
    <source>
        <dbReference type="SAM" id="MobiDB-lite"/>
    </source>
</evidence>
<dbReference type="InterPro" id="IPR032355">
    <property type="entry name" value="CUTL"/>
</dbReference>
<dbReference type="Pfam" id="PF16534">
    <property type="entry name" value="ULD"/>
    <property type="match status" value="1"/>
</dbReference>
<dbReference type="InterPro" id="IPR038224">
    <property type="entry name" value="SATB_ULD_sf"/>
</dbReference>
<reference evidence="13" key="1">
    <citation type="submission" date="2025-08" db="UniProtKB">
        <authorList>
            <consortium name="Ensembl"/>
        </authorList>
    </citation>
    <scope>IDENTIFICATION</scope>
</reference>
<evidence type="ECO:0000256" key="2">
    <source>
        <dbReference type="ARBA" id="ARBA00022737"/>
    </source>
</evidence>
<organism evidence="13 14">
    <name type="scientific">Labrus bergylta</name>
    <name type="common">ballan wrasse</name>
    <dbReference type="NCBI Taxonomy" id="56723"/>
    <lineage>
        <taxon>Eukaryota</taxon>
        <taxon>Metazoa</taxon>
        <taxon>Chordata</taxon>
        <taxon>Craniata</taxon>
        <taxon>Vertebrata</taxon>
        <taxon>Euteleostomi</taxon>
        <taxon>Actinopterygii</taxon>
        <taxon>Neopterygii</taxon>
        <taxon>Teleostei</taxon>
        <taxon>Neoteleostei</taxon>
        <taxon>Acanthomorphata</taxon>
        <taxon>Eupercaria</taxon>
        <taxon>Labriformes</taxon>
        <taxon>Labridae</taxon>
        <taxon>Labrus</taxon>
    </lineage>
</organism>
<dbReference type="InterPro" id="IPR039673">
    <property type="entry name" value="SATB1/SATB2"/>
</dbReference>
<evidence type="ECO:0000259" key="12">
    <source>
        <dbReference type="PROSITE" id="PS51983"/>
    </source>
</evidence>
<accession>A0A3Q3EII1</accession>
<keyword evidence="14" id="KW-1185">Reference proteome</keyword>
<dbReference type="Gene3D" id="3.10.20.710">
    <property type="entry name" value="SATB, ubiquitin-like oligomerisation domain"/>
    <property type="match status" value="1"/>
</dbReference>
<dbReference type="GO" id="GO:0000978">
    <property type="term" value="F:RNA polymerase II cis-regulatory region sequence-specific DNA binding"/>
    <property type="evidence" value="ECO:0007669"/>
    <property type="project" value="TreeGrafter"/>
</dbReference>
<keyword evidence="3" id="KW-0832">Ubl conjugation</keyword>
<dbReference type="FunFam" id="1.10.260.70:FF:000001">
    <property type="entry name" value="DNA-binding protein SATB"/>
    <property type="match status" value="1"/>
</dbReference>
<keyword evidence="2" id="KW-0677">Repeat</keyword>
<dbReference type="Gene3D" id="1.10.10.60">
    <property type="entry name" value="Homeodomain-like"/>
    <property type="match status" value="1"/>
</dbReference>
<dbReference type="CDD" id="cd11585">
    <property type="entry name" value="SATB1_N"/>
    <property type="match status" value="1"/>
</dbReference>
<dbReference type="PROSITE" id="PS51982">
    <property type="entry name" value="CMP"/>
    <property type="match status" value="1"/>
</dbReference>
<feature type="region of interest" description="Disordered" evidence="9">
    <location>
        <begin position="611"/>
        <end position="656"/>
    </location>
</feature>
<name>A0A3Q3EII1_9LABR</name>
<feature type="domain" description="CUTL" evidence="12">
    <location>
        <begin position="176"/>
        <end position="249"/>
    </location>
</feature>
<dbReference type="InterPro" id="IPR003350">
    <property type="entry name" value="CUT_dom"/>
</dbReference>
<dbReference type="InterPro" id="IPR010982">
    <property type="entry name" value="Lambda_DNA-bd_dom_sf"/>
</dbReference>
<dbReference type="AlphaFoldDB" id="A0A3Q3EII1"/>
<dbReference type="GO" id="GO:0006338">
    <property type="term" value="P:chromatin remodeling"/>
    <property type="evidence" value="ECO:0007669"/>
    <property type="project" value="InterPro"/>
</dbReference>
<dbReference type="Pfam" id="PF16557">
    <property type="entry name" value="CUTL"/>
    <property type="match status" value="1"/>
</dbReference>
<proteinExistence type="predicted"/>
<keyword evidence="5" id="KW-0238">DNA-binding</keyword>
<dbReference type="FunFam" id="3.10.20.710:FF:000001">
    <property type="entry name" value="DNA-binding protein SATB"/>
    <property type="match status" value="1"/>
</dbReference>
<evidence type="ECO:0000259" key="11">
    <source>
        <dbReference type="PROSITE" id="PS51982"/>
    </source>
</evidence>
<evidence type="ECO:0000313" key="13">
    <source>
        <dbReference type="Ensembl" id="ENSLBEP00000007213.1"/>
    </source>
</evidence>
<dbReference type="Gene3D" id="1.10.260.70">
    <property type="entry name" value="SATB, CULT domain"/>
    <property type="match status" value="1"/>
</dbReference>
<dbReference type="PROSITE" id="PS51042">
    <property type="entry name" value="CUT"/>
    <property type="match status" value="2"/>
</dbReference>
<feature type="compositionally biased region" description="Polar residues" evidence="9">
    <location>
        <begin position="704"/>
        <end position="716"/>
    </location>
</feature>
<keyword evidence="4" id="KW-0805">Transcription regulation</keyword>
<dbReference type="Pfam" id="PF02376">
    <property type="entry name" value="CUT"/>
    <property type="match status" value="2"/>
</dbReference>
<sequence>AKQQMDVLCNGAKKPEGADPLLDPQPPPAKLARLEYNGAGPSAQERSRQGSPVAKNLGLAQKPTAVRPQSKRSLLPVFCVVEHKEIAPERERREEHAEFVLVKRDLLFNQLIEMALLTLGYSHSSAAQAKGLIQVGRWNPVPLSCVTDAPDATVADMLQDVHHIITLKIQLHSCPKLEDLPAEQWSHSTVRNALKELLKDMNQSTLAKECPLSQSMISSIVNSTYYANVSAAKCHEFGRWYKHFRRTKNIDNFSEQSTHVTLTQQPITSSPAEQSSTLLFSRGEVANICGRSPLGLRPHSLVTQPLSSQMVNQQLVMAQFLNQQYAVSRMLAGQGHPSPPQQYLNHPPVGRAPPKVFSHPPESQAPDIYHCVREELKRAGISQAIFARVAFNRTQGLLSEILRKEEDPKHASQSLLVNLRAMYSFLQLPEAERERIYQEEKDRSLTGFTPSCNNTPPRPTQVSLQVIREGEREGQEERNGYFRMICIIYFARLSPVAGDRSIRTDSCVLNVSASIYEEIQHEMKRAKVSQALFAKVAASKSQGWLCELLRWKEDPSPENRTLWENLCMIRRFLSLPQTERDAIYEQESSNTTAQQHCSDRLALLSNDNALYQRNSPLPPQHHLQPHQPLQPEAAPYLSPQQPCAASPAESEVQGEGLRVSQEALGILQSFIQDVGLNPDEEAVHTLSAQLGLPKHTIRRFFNSQDQEQHQHSSLSPKHSEGKQESLAQTAERTEEQEQERDGETEREEKEETQTCRSELTISKESDAGTQTIPSVKAEQESNI</sequence>
<evidence type="ECO:0000256" key="7">
    <source>
        <dbReference type="ARBA" id="ARBA00023163"/>
    </source>
</evidence>
<dbReference type="GeneTree" id="ENSGT00390000008096"/>
<evidence type="ECO:0000256" key="5">
    <source>
        <dbReference type="ARBA" id="ARBA00023125"/>
    </source>
</evidence>
<dbReference type="Proteomes" id="UP000261660">
    <property type="component" value="Unplaced"/>
</dbReference>
<dbReference type="STRING" id="56723.ENSLBEP00000007213"/>
<dbReference type="InterPro" id="IPR038216">
    <property type="entry name" value="SATB_CUTL_sf"/>
</dbReference>
<evidence type="ECO:0000256" key="1">
    <source>
        <dbReference type="ARBA" id="ARBA00004123"/>
    </source>
</evidence>
<dbReference type="PANTHER" id="PTHR15116:SF14">
    <property type="entry name" value="DNA-BINDING PROTEIN SATB1"/>
    <property type="match status" value="1"/>
</dbReference>